<keyword evidence="2" id="KW-1185">Reference proteome</keyword>
<sequence length="67" mass="7250">MFVGRSQLKRKVTEKQGVLGDRLVVPGQHNERRLVGVARLSGLFPLPDVPILAGYPMNVVVSVGLLA</sequence>
<protein>
    <submittedName>
        <fullName evidence="1">Uncharacterized protein</fullName>
    </submittedName>
</protein>
<evidence type="ECO:0000313" key="1">
    <source>
        <dbReference type="EMBL" id="KAK3725637.1"/>
    </source>
</evidence>
<organism evidence="1 2">
    <name type="scientific">Elysia crispata</name>
    <name type="common">lettuce slug</name>
    <dbReference type="NCBI Taxonomy" id="231223"/>
    <lineage>
        <taxon>Eukaryota</taxon>
        <taxon>Metazoa</taxon>
        <taxon>Spiralia</taxon>
        <taxon>Lophotrochozoa</taxon>
        <taxon>Mollusca</taxon>
        <taxon>Gastropoda</taxon>
        <taxon>Heterobranchia</taxon>
        <taxon>Euthyneura</taxon>
        <taxon>Panpulmonata</taxon>
        <taxon>Sacoglossa</taxon>
        <taxon>Placobranchoidea</taxon>
        <taxon>Plakobranchidae</taxon>
        <taxon>Elysia</taxon>
    </lineage>
</organism>
<name>A0AAE0XY53_9GAST</name>
<proteinExistence type="predicted"/>
<evidence type="ECO:0000313" key="2">
    <source>
        <dbReference type="Proteomes" id="UP001283361"/>
    </source>
</evidence>
<dbReference type="AlphaFoldDB" id="A0AAE0XY53"/>
<reference evidence="1" key="1">
    <citation type="journal article" date="2023" name="G3 (Bethesda)">
        <title>A reference genome for the long-term kleptoplast-retaining sea slug Elysia crispata morphotype clarki.</title>
        <authorList>
            <person name="Eastman K.E."/>
            <person name="Pendleton A.L."/>
            <person name="Shaikh M.A."/>
            <person name="Suttiyut T."/>
            <person name="Ogas R."/>
            <person name="Tomko P."/>
            <person name="Gavelis G."/>
            <person name="Widhalm J.R."/>
            <person name="Wisecaver J.H."/>
        </authorList>
    </citation>
    <scope>NUCLEOTIDE SEQUENCE</scope>
    <source>
        <strain evidence="1">ECLA1</strain>
    </source>
</reference>
<dbReference type="EMBL" id="JAWDGP010007329">
    <property type="protein sequence ID" value="KAK3725637.1"/>
    <property type="molecule type" value="Genomic_DNA"/>
</dbReference>
<dbReference type="Proteomes" id="UP001283361">
    <property type="component" value="Unassembled WGS sequence"/>
</dbReference>
<accession>A0AAE0XY53</accession>
<comment type="caution">
    <text evidence="1">The sequence shown here is derived from an EMBL/GenBank/DDBJ whole genome shotgun (WGS) entry which is preliminary data.</text>
</comment>
<gene>
    <name evidence="1" type="ORF">RRG08_043054</name>
</gene>